<gene>
    <name evidence="1" type="ORF">CO051_04240</name>
</gene>
<evidence type="ECO:0000313" key="1">
    <source>
        <dbReference type="EMBL" id="PJC31287.1"/>
    </source>
</evidence>
<dbReference type="AlphaFoldDB" id="A0A2M8EY87"/>
<reference evidence="2" key="1">
    <citation type="submission" date="2017-09" db="EMBL/GenBank/DDBJ databases">
        <title>Depth-based differentiation of microbial function through sediment-hosted aquifers and enrichment of novel symbionts in the deep terrestrial subsurface.</title>
        <authorList>
            <person name="Probst A.J."/>
            <person name="Ladd B."/>
            <person name="Jarett J.K."/>
            <person name="Geller-Mcgrath D.E."/>
            <person name="Sieber C.M.K."/>
            <person name="Emerson J.B."/>
            <person name="Anantharaman K."/>
            <person name="Thomas B.C."/>
            <person name="Malmstrom R."/>
            <person name="Stieglmeier M."/>
            <person name="Klingl A."/>
            <person name="Woyke T."/>
            <person name="Ryan C.M."/>
            <person name="Banfield J.F."/>
        </authorList>
    </citation>
    <scope>NUCLEOTIDE SEQUENCE [LARGE SCALE GENOMIC DNA]</scope>
</reference>
<name>A0A2M8EY87_9BACT</name>
<dbReference type="Proteomes" id="UP000231383">
    <property type="component" value="Unassembled WGS sequence"/>
</dbReference>
<dbReference type="EMBL" id="PFSC01000116">
    <property type="protein sequence ID" value="PJC31287.1"/>
    <property type="molecule type" value="Genomic_DNA"/>
</dbReference>
<evidence type="ECO:0000313" key="2">
    <source>
        <dbReference type="Proteomes" id="UP000231383"/>
    </source>
</evidence>
<comment type="caution">
    <text evidence="1">The sequence shown here is derived from an EMBL/GenBank/DDBJ whole genome shotgun (WGS) entry which is preliminary data.</text>
</comment>
<proteinExistence type="predicted"/>
<organism evidence="1 2">
    <name type="scientific">Candidatus Roizmanbacteria bacterium CG_4_9_14_0_2_um_filter_39_13</name>
    <dbReference type="NCBI Taxonomy" id="1974839"/>
    <lineage>
        <taxon>Bacteria</taxon>
        <taxon>Candidatus Roizmaniibacteriota</taxon>
    </lineage>
</organism>
<accession>A0A2M8EY87</accession>
<sequence>MILSEEITKEMLKRIKGFEKLDSSSKNKLSFVISYFTLFNTQKFFWERVIKNEEEAKVFEHFLYLFFEKAVNFNPTSLIKEIVDYVGNEPSREVQYIGSAICKQLDKKDAFLMLEISTVYSSFLLHGFYDSLMRGWSLPEEKLQEISERLNKLKNENEKI</sequence>
<protein>
    <submittedName>
        <fullName evidence="1">Uncharacterized protein</fullName>
    </submittedName>
</protein>